<dbReference type="AlphaFoldDB" id="A0A7X6A1J8"/>
<protein>
    <submittedName>
        <fullName evidence="3">Uncharacterized protein</fullName>
    </submittedName>
</protein>
<evidence type="ECO:0000256" key="2">
    <source>
        <dbReference type="SAM" id="Phobius"/>
    </source>
</evidence>
<feature type="compositionally biased region" description="Low complexity" evidence="1">
    <location>
        <begin position="64"/>
        <end position="92"/>
    </location>
</feature>
<feature type="compositionally biased region" description="Low complexity" evidence="1">
    <location>
        <begin position="108"/>
        <end position="127"/>
    </location>
</feature>
<keyword evidence="2" id="KW-0472">Membrane</keyword>
<organism evidence="3 4">
    <name type="scientific">Kribbella shirazensis</name>
    <dbReference type="NCBI Taxonomy" id="1105143"/>
    <lineage>
        <taxon>Bacteria</taxon>
        <taxon>Bacillati</taxon>
        <taxon>Actinomycetota</taxon>
        <taxon>Actinomycetes</taxon>
        <taxon>Propionibacteriales</taxon>
        <taxon>Kribbellaceae</taxon>
        <taxon>Kribbella</taxon>
    </lineage>
</organism>
<feature type="compositionally biased region" description="Gly residues" evidence="1">
    <location>
        <begin position="9"/>
        <end position="27"/>
    </location>
</feature>
<feature type="region of interest" description="Disordered" evidence="1">
    <location>
        <begin position="178"/>
        <end position="221"/>
    </location>
</feature>
<evidence type="ECO:0000256" key="1">
    <source>
        <dbReference type="SAM" id="MobiDB-lite"/>
    </source>
</evidence>
<dbReference type="Proteomes" id="UP000555407">
    <property type="component" value="Unassembled WGS sequence"/>
</dbReference>
<sequence>MTTPPQGPWGPGQPGGQPGGQHGGQGGSQQPPQQGGWGQQPPGQGGGWGQPPQQPQGQPPHGRPPQQDRPQQGWGQQPGQPGQPGQQGQPGQPAGGWGQPPQQGGGAYQQQSWGQRQQQGPWHQQQGGQPGQWQPGGPGGKGPGGISKDKLPFVIGGGVVGVILIGLLVFLGVRAFSGDDTPTTQPTIEPTGTGEPTGGNPTESPTSGPANGELGNATGQAKAATEKLQGIGFACSDLFNTAQGAHRGCFKSDGRKDAEAILQFGSDGNIVAVRVQAQDSDNNNNAQVAFDQVLQAVGNDAFGADSVKKVQAAVKTGQRSEEVSTSWGDLQLSNSGESLRLSGKKSGEDSLDLPDQNFDTTQAQLTAALKAKGYVCTSSCKKEVGQYGSQRVYSYARSGEGIKDIEVSVYGEGSAVKNAMNAVVNDTFGVLKGGNAAAVKSYIQAHSDGKPYAAYVGGWKVEIDGSDSSSYKSQRISIRYESFYA</sequence>
<comment type="caution">
    <text evidence="3">The sequence shown here is derived from an EMBL/GenBank/DDBJ whole genome shotgun (WGS) entry which is preliminary data.</text>
</comment>
<feature type="compositionally biased region" description="Gly residues" evidence="1">
    <location>
        <begin position="93"/>
        <end position="107"/>
    </location>
</feature>
<feature type="transmembrane region" description="Helical" evidence="2">
    <location>
        <begin position="151"/>
        <end position="173"/>
    </location>
</feature>
<name>A0A7X6A1J8_9ACTN</name>
<feature type="compositionally biased region" description="Gly residues" evidence="1">
    <location>
        <begin position="128"/>
        <end position="145"/>
    </location>
</feature>
<feature type="compositionally biased region" description="Gly residues" evidence="1">
    <location>
        <begin position="35"/>
        <end position="49"/>
    </location>
</feature>
<evidence type="ECO:0000313" key="3">
    <source>
        <dbReference type="EMBL" id="NIK57920.1"/>
    </source>
</evidence>
<reference evidence="3 4" key="1">
    <citation type="submission" date="2020-03" db="EMBL/GenBank/DDBJ databases">
        <title>Sequencing the genomes of 1000 actinobacteria strains.</title>
        <authorList>
            <person name="Klenk H.-P."/>
        </authorList>
    </citation>
    <scope>NUCLEOTIDE SEQUENCE [LARGE SCALE GENOMIC DNA]</scope>
    <source>
        <strain evidence="3 4">DSM 45490</strain>
    </source>
</reference>
<dbReference type="EMBL" id="JAASRO010000001">
    <property type="protein sequence ID" value="NIK57920.1"/>
    <property type="molecule type" value="Genomic_DNA"/>
</dbReference>
<proteinExistence type="predicted"/>
<feature type="compositionally biased region" description="Low complexity" evidence="1">
    <location>
        <begin position="181"/>
        <end position="209"/>
    </location>
</feature>
<evidence type="ECO:0000313" key="4">
    <source>
        <dbReference type="Proteomes" id="UP000555407"/>
    </source>
</evidence>
<feature type="compositionally biased region" description="Pro residues" evidence="1">
    <location>
        <begin position="52"/>
        <end position="63"/>
    </location>
</feature>
<feature type="region of interest" description="Disordered" evidence="1">
    <location>
        <begin position="1"/>
        <end position="145"/>
    </location>
</feature>
<dbReference type="RefSeq" id="WP_167208342.1">
    <property type="nucleotide sequence ID" value="NZ_JAASRO010000001.1"/>
</dbReference>
<keyword evidence="2" id="KW-1133">Transmembrane helix</keyword>
<keyword evidence="2" id="KW-0812">Transmembrane</keyword>
<gene>
    <name evidence="3" type="ORF">BJY22_003637</name>
</gene>
<keyword evidence="4" id="KW-1185">Reference proteome</keyword>
<accession>A0A7X6A1J8</accession>